<protein>
    <recommendedName>
        <fullName evidence="3">Tetratricopeptide repeat-containing protein</fullName>
    </recommendedName>
</protein>
<dbReference type="SUPFAM" id="SSF48452">
    <property type="entry name" value="TPR-like"/>
    <property type="match status" value="1"/>
</dbReference>
<evidence type="ECO:0000313" key="2">
    <source>
        <dbReference type="Proteomes" id="UP000198538"/>
    </source>
</evidence>
<reference evidence="2" key="1">
    <citation type="submission" date="2016-10" db="EMBL/GenBank/DDBJ databases">
        <authorList>
            <person name="Varghese N."/>
            <person name="Submissions S."/>
        </authorList>
    </citation>
    <scope>NUCLEOTIDE SEQUENCE [LARGE SCALE GENOMIC DNA]</scope>
    <source>
        <strain evidence="2">BL9</strain>
    </source>
</reference>
<dbReference type="InterPro" id="IPR011990">
    <property type="entry name" value="TPR-like_helical_dom_sf"/>
</dbReference>
<dbReference type="AlphaFoldDB" id="A0A1G5D3Q8"/>
<gene>
    <name evidence="1" type="ORF">SAMN05720606_102323</name>
</gene>
<sequence>MKVMKSDKHDLLNWIDQGALDQWFSACPSVTGREHQELPSLDGRVAILIQLQEDTYTPAHLLCKMWDVLIHPYIGKSIQLQHAYTPLHQALEEDETGWLTPLPAHSMDRQFSTNMEKILRIANDMVSCLLEIRAQTPEIQVPWILQLNVSCMDKVSLIFLQRLIVRTKDLPFGIATYYFNQENIPCKDQNVNQLIQIRVKDFYKSLGVDHLKETSIIRSSYEPYPLLNLSLEKALVWCDGYAVLAHANEALDKAVNDEEEAEVLFLVMRAYLFERQLSAAESTLQKITQAHKYSNDIRARAAIYDALLLANHIKRPEDAIHVVRKGISFLRGRNDESAIREMAWLHNVEALTYYRLQQLPQAAKSLQQVKEYIKQLGEEDAALLSSAYAQNSSYLYEAIGKIDAAKQAQHIFIHKNAGQEDRFLLPHWFRIGFLAGKKGELEQALSWLDKAYQACNRLSDSYMQEWIARSTAYLLLQSREMDRAALWLQRSADLCQKIHLLPEWISISTALRAVRQITGVSEELSESTVKRNVILSPSQLRIRKKQLEQIERGEIEIYQIVPKPNSRFFYPFHHFWF</sequence>
<evidence type="ECO:0008006" key="3">
    <source>
        <dbReference type="Google" id="ProtNLM"/>
    </source>
</evidence>
<accession>A0A1G5D3Q8</accession>
<dbReference type="STRING" id="582692.SAMN05720606_102323"/>
<organism evidence="1 2">
    <name type="scientific">Paenibacillus polysaccharolyticus</name>
    <dbReference type="NCBI Taxonomy" id="582692"/>
    <lineage>
        <taxon>Bacteria</taxon>
        <taxon>Bacillati</taxon>
        <taxon>Bacillota</taxon>
        <taxon>Bacilli</taxon>
        <taxon>Bacillales</taxon>
        <taxon>Paenibacillaceae</taxon>
        <taxon>Paenibacillus</taxon>
    </lineage>
</organism>
<dbReference type="EMBL" id="FMVM01000002">
    <property type="protein sequence ID" value="SCY09383.1"/>
    <property type="molecule type" value="Genomic_DNA"/>
</dbReference>
<dbReference type="Proteomes" id="UP000198538">
    <property type="component" value="Unassembled WGS sequence"/>
</dbReference>
<evidence type="ECO:0000313" key="1">
    <source>
        <dbReference type="EMBL" id="SCY09383.1"/>
    </source>
</evidence>
<keyword evidence="2" id="KW-1185">Reference proteome</keyword>
<proteinExistence type="predicted"/>
<dbReference type="Gene3D" id="1.25.40.10">
    <property type="entry name" value="Tetratricopeptide repeat domain"/>
    <property type="match status" value="1"/>
</dbReference>
<dbReference type="RefSeq" id="WP_090916274.1">
    <property type="nucleotide sequence ID" value="NZ_FMVM01000002.1"/>
</dbReference>
<name>A0A1G5D3Q8_9BACL</name>